<keyword evidence="4" id="KW-0949">S-adenosyl-L-methionine</keyword>
<gene>
    <name evidence="5" type="ORF">IscW_ISCW020997</name>
</gene>
<dbReference type="PaxDb" id="6945-B7Q5F2"/>
<keyword evidence="7" id="KW-1185">Reference proteome</keyword>
<proteinExistence type="inferred from homology"/>
<dbReference type="OrthoDB" id="10050085at2759"/>
<name>B7Q5F2_IXOSC</name>
<dbReference type="EMBL" id="DS861214">
    <property type="protein sequence ID" value="EEC14074.1"/>
    <property type="molecule type" value="Genomic_DNA"/>
</dbReference>
<evidence type="ECO:0000256" key="4">
    <source>
        <dbReference type="ARBA" id="ARBA00022691"/>
    </source>
</evidence>
<dbReference type="GO" id="GO:0032259">
    <property type="term" value="P:methylation"/>
    <property type="evidence" value="ECO:0007669"/>
    <property type="project" value="UniProtKB-KW"/>
</dbReference>
<dbReference type="SUPFAM" id="SSF53335">
    <property type="entry name" value="S-adenosyl-L-methionine-dependent methyltransferases"/>
    <property type="match status" value="1"/>
</dbReference>
<evidence type="ECO:0000313" key="7">
    <source>
        <dbReference type="Proteomes" id="UP000001555"/>
    </source>
</evidence>
<evidence type="ECO:0000256" key="1">
    <source>
        <dbReference type="ARBA" id="ARBA00007996"/>
    </source>
</evidence>
<dbReference type="GO" id="GO:0005829">
    <property type="term" value="C:cytosol"/>
    <property type="evidence" value="ECO:0000318"/>
    <property type="project" value="GO_Central"/>
</dbReference>
<dbReference type="EMBL" id="ABJB011123714">
    <property type="status" value="NOT_ANNOTATED_CDS"/>
    <property type="molecule type" value="Genomic_DNA"/>
</dbReference>
<dbReference type="EnsemblMetazoa" id="ISCW020997-RA">
    <property type="protein sequence ID" value="ISCW020997-PA"/>
    <property type="gene ID" value="ISCW020997"/>
</dbReference>
<dbReference type="VEuPathDB" id="VectorBase:ISCI020997"/>
<reference evidence="6" key="2">
    <citation type="submission" date="2020-05" db="UniProtKB">
        <authorList>
            <consortium name="EnsemblMetazoa"/>
        </authorList>
    </citation>
    <scope>IDENTIFICATION</scope>
    <source>
        <strain evidence="6">wikel</strain>
    </source>
</reference>
<sequence length="214" mass="23251">MPAMSERKRSLLDVGCGPITCNVFPATKSVQDVVLSDFLLGNRLEVEKWLKGAPDAIDWSCYSESLARLEGFSDIKRGAEEITARTRKAIRKVVPGDVLVPGVLQKEHQEKFDVVLSCFCLEAASLDEATFRTATQNVGDLVHEGGILILCGVLGRHQFSVGGVKFPCLCLTSDAVKDAVVRAGFRVNLWRSLYKPGPLTPTIGSAYVVAAEKL</sequence>
<dbReference type="AlphaFoldDB" id="B7Q5F2"/>
<dbReference type="PROSITE" id="PS51681">
    <property type="entry name" value="SAM_MT_NNMT_PNMT_TEMT"/>
    <property type="match status" value="1"/>
</dbReference>
<dbReference type="VEuPathDB" id="VectorBase:ISCP_014423"/>
<dbReference type="GO" id="GO:0004603">
    <property type="term" value="F:phenylethanolamine N-methyltransferase activity"/>
    <property type="evidence" value="ECO:0007669"/>
    <property type="project" value="UniProtKB-EC"/>
</dbReference>
<dbReference type="Gene3D" id="3.40.50.150">
    <property type="entry name" value="Vaccinia Virus protein VP39"/>
    <property type="match status" value="1"/>
</dbReference>
<keyword evidence="3 5" id="KW-0808">Transferase</keyword>
<evidence type="ECO:0000256" key="3">
    <source>
        <dbReference type="ARBA" id="ARBA00022679"/>
    </source>
</evidence>
<reference evidence="5 7" key="1">
    <citation type="submission" date="2008-03" db="EMBL/GenBank/DDBJ databases">
        <title>Annotation of Ixodes scapularis.</title>
        <authorList>
            <consortium name="Ixodes scapularis Genome Project Consortium"/>
            <person name="Caler E."/>
            <person name="Hannick L.I."/>
            <person name="Bidwell S."/>
            <person name="Joardar V."/>
            <person name="Thiagarajan M."/>
            <person name="Amedeo P."/>
            <person name="Galinsky K.J."/>
            <person name="Schobel S."/>
            <person name="Inman J."/>
            <person name="Hostetler J."/>
            <person name="Miller J."/>
            <person name="Hammond M."/>
            <person name="Megy K."/>
            <person name="Lawson D."/>
            <person name="Kodira C."/>
            <person name="Sutton G."/>
            <person name="Meyer J."/>
            <person name="Hill C.A."/>
            <person name="Birren B."/>
            <person name="Nene V."/>
            <person name="Collins F."/>
            <person name="Alarcon-Chaidez F."/>
            <person name="Wikel S."/>
            <person name="Strausberg R."/>
        </authorList>
    </citation>
    <scope>NUCLEOTIDE SEQUENCE [LARGE SCALE GENOMIC DNA]</scope>
    <source>
        <strain evidence="7">Wikel</strain>
        <strain evidence="5">Wikel colony</strain>
    </source>
</reference>
<dbReference type="EMBL" id="ABJB010803399">
    <property type="status" value="NOT_ANNOTATED_CDS"/>
    <property type="molecule type" value="Genomic_DNA"/>
</dbReference>
<dbReference type="InterPro" id="IPR000940">
    <property type="entry name" value="NNMT_TEMT_trans"/>
</dbReference>
<dbReference type="VEuPathDB" id="VectorBase:ISCW020997"/>
<dbReference type="InterPro" id="IPR029063">
    <property type="entry name" value="SAM-dependent_MTases_sf"/>
</dbReference>
<organism>
    <name type="scientific">Ixodes scapularis</name>
    <name type="common">Black-legged tick</name>
    <name type="synonym">Deer tick</name>
    <dbReference type="NCBI Taxonomy" id="6945"/>
    <lineage>
        <taxon>Eukaryota</taxon>
        <taxon>Metazoa</taxon>
        <taxon>Ecdysozoa</taxon>
        <taxon>Arthropoda</taxon>
        <taxon>Chelicerata</taxon>
        <taxon>Arachnida</taxon>
        <taxon>Acari</taxon>
        <taxon>Parasitiformes</taxon>
        <taxon>Ixodida</taxon>
        <taxon>Ixodoidea</taxon>
        <taxon>Ixodidae</taxon>
        <taxon>Ixodinae</taxon>
        <taxon>Ixodes</taxon>
    </lineage>
</organism>
<comment type="similarity">
    <text evidence="1">Belongs to the class I-like SAM-binding methyltransferase superfamily. NNMT/PNMT/TEMT family.</text>
</comment>
<dbReference type="STRING" id="6945.B7Q5F2"/>
<protein>
    <submittedName>
        <fullName evidence="5 6">Nicotinamide N-methyltransferase, putative</fullName>
        <ecNumber evidence="5">2.1.1.28</ecNumber>
    </submittedName>
</protein>
<dbReference type="PANTHER" id="PTHR10867:SF17">
    <property type="entry name" value="NICOTINAMIDE N-METHYLTRANSFERASE"/>
    <property type="match status" value="1"/>
</dbReference>
<dbReference type="Pfam" id="PF01234">
    <property type="entry name" value="NNMT_PNMT_TEMT"/>
    <property type="match status" value="1"/>
</dbReference>
<keyword evidence="2 5" id="KW-0489">Methyltransferase</keyword>
<dbReference type="InParanoid" id="B7Q5F2"/>
<evidence type="ECO:0000256" key="2">
    <source>
        <dbReference type="ARBA" id="ARBA00022603"/>
    </source>
</evidence>
<dbReference type="EMBL" id="ABJB010092719">
    <property type="status" value="NOT_ANNOTATED_CDS"/>
    <property type="molecule type" value="Genomic_DNA"/>
</dbReference>
<dbReference type="PANTHER" id="PTHR10867">
    <property type="entry name" value="NNMT/PNMT/TEMT FAMILY MEMBER"/>
    <property type="match status" value="1"/>
</dbReference>
<evidence type="ECO:0000313" key="5">
    <source>
        <dbReference type="EMBL" id="EEC14074.1"/>
    </source>
</evidence>
<dbReference type="FunFam" id="3.40.50.150:FF:000621">
    <property type="entry name" value="Nicotinamide N-methyltransferase, putative"/>
    <property type="match status" value="1"/>
</dbReference>
<evidence type="ECO:0000313" key="6">
    <source>
        <dbReference type="EnsemblMetazoa" id="ISCW020997-PA"/>
    </source>
</evidence>
<accession>B7Q5F2</accession>
<dbReference type="GO" id="GO:0008170">
    <property type="term" value="F:N-methyltransferase activity"/>
    <property type="evidence" value="ECO:0000318"/>
    <property type="project" value="GO_Central"/>
</dbReference>
<dbReference type="Proteomes" id="UP000001555">
    <property type="component" value="Unassembled WGS sequence"/>
</dbReference>
<dbReference type="EC" id="2.1.1.28" evidence="5"/>
<dbReference type="HOGENOM" id="CLU_082526_1_0_1"/>